<comment type="caution">
    <text evidence="2">The sequence shown here is derived from an EMBL/GenBank/DDBJ whole genome shotgun (WGS) entry which is preliminary data.</text>
</comment>
<evidence type="ECO:0000313" key="2">
    <source>
        <dbReference type="EMBL" id="MEJ5219614.1"/>
    </source>
</evidence>
<dbReference type="Proteomes" id="UP001368270">
    <property type="component" value="Unassembled WGS sequence"/>
</dbReference>
<dbReference type="Pfam" id="PF00583">
    <property type="entry name" value="Acetyltransf_1"/>
    <property type="match status" value="1"/>
</dbReference>
<gene>
    <name evidence="2" type="ORF">WG622_15260</name>
</gene>
<evidence type="ECO:0000313" key="3">
    <source>
        <dbReference type="Proteomes" id="UP001368270"/>
    </source>
</evidence>
<dbReference type="EMBL" id="JBBGAZ010000010">
    <property type="protein sequence ID" value="MEJ5219614.1"/>
    <property type="molecule type" value="Genomic_DNA"/>
</dbReference>
<dbReference type="InterPro" id="IPR000182">
    <property type="entry name" value="GNAT_dom"/>
</dbReference>
<protein>
    <submittedName>
        <fullName evidence="2">GNAT family N-acetyltransferase</fullName>
    </submittedName>
</protein>
<accession>A0ABU8QJL9</accession>
<dbReference type="PROSITE" id="PS51186">
    <property type="entry name" value="GNAT"/>
    <property type="match status" value="1"/>
</dbReference>
<proteinExistence type="predicted"/>
<sequence length="141" mass="16274">MMEVRRPTQEDVPAIAAIINAWIDETPWMDRDVPPEEIEAMIGKGMPQREMWVLGDPVEAYLSCEAEANHIWGFYCATPGQGHGKRLMNKVKEGRDFLSLNTHVPNSGAQRFYKREGFKPVKEFDPDPPSTIRELRMEWTR</sequence>
<feature type="domain" description="N-acetyltransferase" evidence="1">
    <location>
        <begin position="2"/>
        <end position="141"/>
    </location>
</feature>
<evidence type="ECO:0000259" key="1">
    <source>
        <dbReference type="PROSITE" id="PS51186"/>
    </source>
</evidence>
<dbReference type="InterPro" id="IPR016181">
    <property type="entry name" value="Acyl_CoA_acyltransferase"/>
</dbReference>
<organism evidence="2 3">
    <name type="scientific">Cognatishimia coralii</name>
    <dbReference type="NCBI Taxonomy" id="3083254"/>
    <lineage>
        <taxon>Bacteria</taxon>
        <taxon>Pseudomonadati</taxon>
        <taxon>Pseudomonadota</taxon>
        <taxon>Alphaproteobacteria</taxon>
        <taxon>Rhodobacterales</taxon>
        <taxon>Paracoccaceae</taxon>
        <taxon>Cognatishimia</taxon>
    </lineage>
</organism>
<dbReference type="Gene3D" id="3.40.630.30">
    <property type="match status" value="1"/>
</dbReference>
<dbReference type="SUPFAM" id="SSF55729">
    <property type="entry name" value="Acyl-CoA N-acyltransferases (Nat)"/>
    <property type="match status" value="1"/>
</dbReference>
<dbReference type="RefSeq" id="WP_339404376.1">
    <property type="nucleotide sequence ID" value="NZ_JBBGAZ010000010.1"/>
</dbReference>
<name>A0ABU8QJL9_9RHOB</name>
<reference evidence="2 3" key="1">
    <citation type="submission" date="2024-03" db="EMBL/GenBank/DDBJ databases">
        <title>Cognatishimia coralii sp. nov., a marine bacterium isolated from coral surrounding seawater.</title>
        <authorList>
            <person name="Liu X."/>
            <person name="Liu S."/>
            <person name="Sun H."/>
            <person name="Zhang Y."/>
        </authorList>
    </citation>
    <scope>NUCLEOTIDE SEQUENCE [LARGE SCALE GENOMIC DNA]</scope>
    <source>
        <strain evidence="2 3">D5M38</strain>
    </source>
</reference>
<keyword evidence="3" id="KW-1185">Reference proteome</keyword>